<dbReference type="EMBL" id="JBBCAQ010000003">
    <property type="protein sequence ID" value="KAK7604697.1"/>
    <property type="molecule type" value="Genomic_DNA"/>
</dbReference>
<feature type="signal peptide" evidence="2">
    <location>
        <begin position="1"/>
        <end position="21"/>
    </location>
</feature>
<organism evidence="4 5">
    <name type="scientific">Parthenolecanium corni</name>
    <dbReference type="NCBI Taxonomy" id="536013"/>
    <lineage>
        <taxon>Eukaryota</taxon>
        <taxon>Metazoa</taxon>
        <taxon>Ecdysozoa</taxon>
        <taxon>Arthropoda</taxon>
        <taxon>Hexapoda</taxon>
        <taxon>Insecta</taxon>
        <taxon>Pterygota</taxon>
        <taxon>Neoptera</taxon>
        <taxon>Paraneoptera</taxon>
        <taxon>Hemiptera</taxon>
        <taxon>Sternorrhyncha</taxon>
        <taxon>Coccoidea</taxon>
        <taxon>Coccidae</taxon>
        <taxon>Parthenolecanium</taxon>
    </lineage>
</organism>
<dbReference type="InterPro" id="IPR031941">
    <property type="entry name" value="DUF4773"/>
</dbReference>
<evidence type="ECO:0000313" key="4">
    <source>
        <dbReference type="EMBL" id="KAK7604697.1"/>
    </source>
</evidence>
<evidence type="ECO:0000256" key="1">
    <source>
        <dbReference type="SAM" id="MobiDB-lite"/>
    </source>
</evidence>
<accession>A0AAN9YB47</accession>
<feature type="region of interest" description="Disordered" evidence="1">
    <location>
        <begin position="571"/>
        <end position="648"/>
    </location>
</feature>
<evidence type="ECO:0000313" key="5">
    <source>
        <dbReference type="Proteomes" id="UP001367676"/>
    </source>
</evidence>
<feature type="region of interest" description="Disordered" evidence="1">
    <location>
        <begin position="759"/>
        <end position="829"/>
    </location>
</feature>
<feature type="region of interest" description="Disordered" evidence="1">
    <location>
        <begin position="249"/>
        <end position="280"/>
    </location>
</feature>
<evidence type="ECO:0000256" key="2">
    <source>
        <dbReference type="SAM" id="SignalP"/>
    </source>
</evidence>
<comment type="caution">
    <text evidence="4">The sequence shown here is derived from an EMBL/GenBank/DDBJ whole genome shotgun (WGS) entry which is preliminary data.</text>
</comment>
<reference evidence="4 5" key="1">
    <citation type="submission" date="2024-03" db="EMBL/GenBank/DDBJ databases">
        <title>Adaptation during the transition from Ophiocordyceps entomopathogen to insect associate is accompanied by gene loss and intensified selection.</title>
        <authorList>
            <person name="Ward C.M."/>
            <person name="Onetto C.A."/>
            <person name="Borneman A.R."/>
        </authorList>
    </citation>
    <scope>NUCLEOTIDE SEQUENCE [LARGE SCALE GENOMIC DNA]</scope>
    <source>
        <strain evidence="4">AWRI1</strain>
        <tissue evidence="4">Single Adult Female</tissue>
    </source>
</reference>
<dbReference type="PANTHER" id="PTHR36299">
    <property type="entry name" value="AGAP008005-PA"/>
    <property type="match status" value="1"/>
</dbReference>
<feature type="chain" id="PRO_5042937124" description="DUF4773 domain-containing protein" evidence="2">
    <location>
        <begin position="22"/>
        <end position="829"/>
    </location>
</feature>
<feature type="region of interest" description="Disordered" evidence="1">
    <location>
        <begin position="542"/>
        <end position="561"/>
    </location>
</feature>
<sequence length="829" mass="90441">MKLSTVFELLLIFLIISFAASKYIGHKEGTKWRTLLEKSLHKAFRKERQATPNRYCNCSNLTCNCCRDFSLPVVPVISGPGCASLKYLQGDSMLVTMSFGDRVLRNVTISGKKPKPICMSLPGGISKFCGRIYDISRDNDDLRACLGLELRSQDDVEASLRVSCFKLGPKGLNVEPGRPVPNDEDDDEDDDDDDFGFPGEDDDDEDDDDDDDDVFGLGEDDDESENAVESGEGDYTGFSALSDEFLESFFESDPKDKKKKPTASATKPQPATLKPQVASTVAANRVKPQKVVPSKLLLSTPSKLAAPAATQPTAMPSTVPTHMLYSSAGESIAAQSSSDKVYVSPLQYKPTEKIRPLPNQPLESYIPTMAQLPTAEKVYTSPQQISTDKVYVSTLNLVTENYIPTEDEKESPTGVNYYVPTTQQFQSTERIYLPANLSTTESVDSEPVTSTSMTVNIVQSVDPNNTVERLEKPTALPVVESSATEVIPDSEYNEVDSDDKTTVKDIRLSEITTIRSTAPVRVKKPAATIYTTVATVATTHKKLTSTSTTESVKDEDEDDDLSAMVDTAASVFGTDEEQSTKLANNTASDESDVEDGLENSDEDSEEGGIVLGASDSSNSDYGAEEADEDGTAALDEDEDDDDEFRKFKGHTKKAVTTATKTATNTPAVTHTPLSSSTKSSAAVHNGREHKRMNLPPLFSQSPEISSYWSSGGHVYKIRMSPLIQEPATILQNPNRLGRLNLFVPALESNPLTAAFAGKQPASLPPSATQLPVEQTSTSFTASTDVSSSSEKIPHRFKLADVRNQTTTSTNNRSNRNHKRMRMPRTEFVR</sequence>
<feature type="compositionally biased region" description="Basic and acidic residues" evidence="1">
    <location>
        <begin position="791"/>
        <end position="800"/>
    </location>
</feature>
<name>A0AAN9YB47_9HEMI</name>
<feature type="compositionally biased region" description="Acidic residues" evidence="1">
    <location>
        <begin position="589"/>
        <end position="606"/>
    </location>
</feature>
<dbReference type="Proteomes" id="UP001367676">
    <property type="component" value="Unassembled WGS sequence"/>
</dbReference>
<feature type="compositionally biased region" description="Acidic residues" evidence="1">
    <location>
        <begin position="622"/>
        <end position="642"/>
    </location>
</feature>
<feature type="domain" description="DUF4773" evidence="3">
    <location>
        <begin position="55"/>
        <end position="171"/>
    </location>
</feature>
<feature type="compositionally biased region" description="Polar residues" evidence="1">
    <location>
        <begin position="765"/>
        <end position="774"/>
    </location>
</feature>
<dbReference type="AlphaFoldDB" id="A0AAN9YB47"/>
<dbReference type="Pfam" id="PF15998">
    <property type="entry name" value="DUF4773"/>
    <property type="match status" value="1"/>
</dbReference>
<keyword evidence="5" id="KW-1185">Reference proteome</keyword>
<evidence type="ECO:0000259" key="3">
    <source>
        <dbReference type="Pfam" id="PF15998"/>
    </source>
</evidence>
<feature type="compositionally biased region" description="Acidic residues" evidence="1">
    <location>
        <begin position="182"/>
        <end position="226"/>
    </location>
</feature>
<keyword evidence="2" id="KW-0732">Signal</keyword>
<gene>
    <name evidence="4" type="ORF">V9T40_005883</name>
</gene>
<feature type="compositionally biased region" description="Low complexity" evidence="1">
    <location>
        <begin position="775"/>
        <end position="789"/>
    </location>
</feature>
<proteinExistence type="predicted"/>
<protein>
    <recommendedName>
        <fullName evidence="3">DUF4773 domain-containing protein</fullName>
    </recommendedName>
</protein>
<feature type="region of interest" description="Disordered" evidence="1">
    <location>
        <begin position="172"/>
        <end position="237"/>
    </location>
</feature>
<dbReference type="PANTHER" id="PTHR36299:SF3">
    <property type="entry name" value="FI03431P"/>
    <property type="match status" value="1"/>
</dbReference>